<keyword evidence="10" id="KW-1185">Reference proteome</keyword>
<dbReference type="GO" id="GO:0022857">
    <property type="term" value="F:transmembrane transporter activity"/>
    <property type="evidence" value="ECO:0007669"/>
    <property type="project" value="InterPro"/>
</dbReference>
<keyword evidence="2 7" id="KW-0813">Transport</keyword>
<evidence type="ECO:0000256" key="5">
    <source>
        <dbReference type="ARBA" id="ARBA00022989"/>
    </source>
</evidence>
<dbReference type="RefSeq" id="WP_104433901.1">
    <property type="nucleotide sequence ID" value="NZ_PTJA01000001.1"/>
</dbReference>
<evidence type="ECO:0000259" key="8">
    <source>
        <dbReference type="PROSITE" id="PS50928"/>
    </source>
</evidence>
<evidence type="ECO:0000256" key="4">
    <source>
        <dbReference type="ARBA" id="ARBA00022692"/>
    </source>
</evidence>
<accession>A0A2S6HYX5</accession>
<gene>
    <name evidence="9" type="ORF">BXY41_101333</name>
</gene>
<organism evidence="9 10">
    <name type="scientific">Lacrimispora xylanisolvens</name>
    <dbReference type="NCBI Taxonomy" id="384636"/>
    <lineage>
        <taxon>Bacteria</taxon>
        <taxon>Bacillati</taxon>
        <taxon>Bacillota</taxon>
        <taxon>Clostridia</taxon>
        <taxon>Lachnospirales</taxon>
        <taxon>Lachnospiraceae</taxon>
        <taxon>Lacrimispora</taxon>
    </lineage>
</organism>
<dbReference type="InterPro" id="IPR043429">
    <property type="entry name" value="ArtM/GltK/GlnP/TcyL/YhdX-like"/>
</dbReference>
<evidence type="ECO:0000256" key="6">
    <source>
        <dbReference type="ARBA" id="ARBA00023136"/>
    </source>
</evidence>
<keyword evidence="6 7" id="KW-0472">Membrane</keyword>
<evidence type="ECO:0000313" key="9">
    <source>
        <dbReference type="EMBL" id="PPK83270.1"/>
    </source>
</evidence>
<comment type="subcellular location">
    <subcellularLocation>
        <location evidence="1 7">Cell membrane</location>
        <topology evidence="1 7">Multi-pass membrane protein</topology>
    </subcellularLocation>
</comment>
<reference evidence="9 10" key="1">
    <citation type="submission" date="2018-02" db="EMBL/GenBank/DDBJ databases">
        <title>Genomic Encyclopedia of Archaeal and Bacterial Type Strains, Phase II (KMG-II): from individual species to whole genera.</title>
        <authorList>
            <person name="Goeker M."/>
        </authorList>
    </citation>
    <scope>NUCLEOTIDE SEQUENCE [LARGE SCALE GENOMIC DNA]</scope>
    <source>
        <strain evidence="9 10">DSM 3808</strain>
    </source>
</reference>
<dbReference type="Proteomes" id="UP000237749">
    <property type="component" value="Unassembled WGS sequence"/>
</dbReference>
<feature type="transmembrane region" description="Helical" evidence="7">
    <location>
        <begin position="191"/>
        <end position="213"/>
    </location>
</feature>
<dbReference type="GO" id="GO:0006865">
    <property type="term" value="P:amino acid transport"/>
    <property type="evidence" value="ECO:0007669"/>
    <property type="project" value="TreeGrafter"/>
</dbReference>
<sequence>MLELFQQIFTPANVLFMLKGLQMTVMIAVLATILSIFFGTILALIRTYSSGKWKWAGTLVAVYTEFFRCTPNLLWILWIYFTVKGNKVGVSVFAITLFTSAVMAEIFRGGLNSIPKGQFEGAQSQGFSFFQTLWHIILPQTYKKVIPALLSQVITIIKDTSFLKMVDVAEFMRNCAVVLGSIYDVRGMMMLFAFEALCYFTICFALSCVVRGYQKTIVTG</sequence>
<proteinExistence type="inferred from homology"/>
<dbReference type="OrthoDB" id="1080254at2"/>
<dbReference type="PANTHER" id="PTHR30614">
    <property type="entry name" value="MEMBRANE COMPONENT OF AMINO ACID ABC TRANSPORTER"/>
    <property type="match status" value="1"/>
</dbReference>
<dbReference type="SUPFAM" id="SSF161098">
    <property type="entry name" value="MetI-like"/>
    <property type="match status" value="1"/>
</dbReference>
<feature type="transmembrane region" description="Helical" evidence="7">
    <location>
        <begin position="57"/>
        <end position="81"/>
    </location>
</feature>
<dbReference type="InterPro" id="IPR035906">
    <property type="entry name" value="MetI-like_sf"/>
</dbReference>
<dbReference type="Gene3D" id="1.10.3720.10">
    <property type="entry name" value="MetI-like"/>
    <property type="match status" value="1"/>
</dbReference>
<dbReference type="AlphaFoldDB" id="A0A2S6HYX5"/>
<protein>
    <submittedName>
        <fullName evidence="9">Putative glutamine transport system permease protein</fullName>
    </submittedName>
</protein>
<evidence type="ECO:0000256" key="1">
    <source>
        <dbReference type="ARBA" id="ARBA00004651"/>
    </source>
</evidence>
<feature type="transmembrane region" description="Helical" evidence="7">
    <location>
        <begin position="20"/>
        <end position="45"/>
    </location>
</feature>
<feature type="domain" description="ABC transmembrane type-1" evidence="8">
    <location>
        <begin position="21"/>
        <end position="210"/>
    </location>
</feature>
<dbReference type="PANTHER" id="PTHR30614:SF41">
    <property type="entry name" value="INNER MEMBRANE AMINO-ACID ABC TRANSPORTER PERMEASE PROTEIN YHDY"/>
    <property type="match status" value="1"/>
</dbReference>
<dbReference type="InterPro" id="IPR010065">
    <property type="entry name" value="AA_ABC_transptr_permease_3TM"/>
</dbReference>
<dbReference type="PROSITE" id="PS50928">
    <property type="entry name" value="ABC_TM1"/>
    <property type="match status" value="1"/>
</dbReference>
<dbReference type="Pfam" id="PF00528">
    <property type="entry name" value="BPD_transp_1"/>
    <property type="match status" value="1"/>
</dbReference>
<comment type="similarity">
    <text evidence="7">Belongs to the binding-protein-dependent transport system permease family.</text>
</comment>
<evidence type="ECO:0000256" key="7">
    <source>
        <dbReference type="RuleBase" id="RU363032"/>
    </source>
</evidence>
<keyword evidence="4 7" id="KW-0812">Transmembrane</keyword>
<keyword evidence="3" id="KW-1003">Cell membrane</keyword>
<keyword evidence="5 7" id="KW-1133">Transmembrane helix</keyword>
<dbReference type="GO" id="GO:0043190">
    <property type="term" value="C:ATP-binding cassette (ABC) transporter complex"/>
    <property type="evidence" value="ECO:0007669"/>
    <property type="project" value="InterPro"/>
</dbReference>
<comment type="caution">
    <text evidence="9">The sequence shown here is derived from an EMBL/GenBank/DDBJ whole genome shotgun (WGS) entry which is preliminary data.</text>
</comment>
<dbReference type="InterPro" id="IPR000515">
    <property type="entry name" value="MetI-like"/>
</dbReference>
<evidence type="ECO:0000256" key="2">
    <source>
        <dbReference type="ARBA" id="ARBA00022448"/>
    </source>
</evidence>
<dbReference type="EMBL" id="PTJA01000001">
    <property type="protein sequence ID" value="PPK83270.1"/>
    <property type="molecule type" value="Genomic_DNA"/>
</dbReference>
<evidence type="ECO:0000313" key="10">
    <source>
        <dbReference type="Proteomes" id="UP000237749"/>
    </source>
</evidence>
<dbReference type="NCBIfam" id="TIGR01726">
    <property type="entry name" value="HEQRo_perm_3TM"/>
    <property type="match status" value="1"/>
</dbReference>
<dbReference type="CDD" id="cd06261">
    <property type="entry name" value="TM_PBP2"/>
    <property type="match status" value="1"/>
</dbReference>
<name>A0A2S6HYX5_9FIRM</name>
<evidence type="ECO:0000256" key="3">
    <source>
        <dbReference type="ARBA" id="ARBA00022475"/>
    </source>
</evidence>
<feature type="transmembrane region" description="Helical" evidence="7">
    <location>
        <begin position="87"/>
        <end position="107"/>
    </location>
</feature>